<organism evidence="3 4">
    <name type="scientific">Plectosphaerella plurivora</name>
    <dbReference type="NCBI Taxonomy" id="936078"/>
    <lineage>
        <taxon>Eukaryota</taxon>
        <taxon>Fungi</taxon>
        <taxon>Dikarya</taxon>
        <taxon>Ascomycota</taxon>
        <taxon>Pezizomycotina</taxon>
        <taxon>Sordariomycetes</taxon>
        <taxon>Hypocreomycetidae</taxon>
        <taxon>Glomerellales</taxon>
        <taxon>Plectosphaerellaceae</taxon>
        <taxon>Plectosphaerella</taxon>
    </lineage>
</organism>
<keyword evidence="2" id="KW-0732">Signal</keyword>
<keyword evidence="4" id="KW-1185">Reference proteome</keyword>
<evidence type="ECO:0000256" key="1">
    <source>
        <dbReference type="SAM" id="Phobius"/>
    </source>
</evidence>
<keyword evidence="1" id="KW-0472">Membrane</keyword>
<proteinExistence type="predicted"/>
<keyword evidence="1" id="KW-0812">Transmembrane</keyword>
<dbReference type="OrthoDB" id="4755186at2759"/>
<sequence>MKLTTSLALAALTSLTAAQDLKCLQHLGEPGPCLTSFAWCNNDPEPSCTYPENTNPLDVDSTEIALYRGRKYNLTFNKLWEPDSQVLIRWRFPSYNNAQDGLWAKNISYSGREATFEFDPEAMLADFPTPESNMTQAEATVAASESWGYIWISHTNWERDVLMTQKFVVLSANAGRVADAANAYARTDKTKILGISLGVGLGVGIPLAILITWLFARPPKFLARRMKRKSSKPVATDDVSLDWVEPAGR</sequence>
<dbReference type="AlphaFoldDB" id="A0A9P8V484"/>
<comment type="caution">
    <text evidence="3">The sequence shown here is derived from an EMBL/GenBank/DDBJ whole genome shotgun (WGS) entry which is preliminary data.</text>
</comment>
<reference evidence="3" key="1">
    <citation type="journal article" date="2021" name="Nat. Commun.">
        <title>Genetic determinants of endophytism in the Arabidopsis root mycobiome.</title>
        <authorList>
            <person name="Mesny F."/>
            <person name="Miyauchi S."/>
            <person name="Thiergart T."/>
            <person name="Pickel B."/>
            <person name="Atanasova L."/>
            <person name="Karlsson M."/>
            <person name="Huettel B."/>
            <person name="Barry K.W."/>
            <person name="Haridas S."/>
            <person name="Chen C."/>
            <person name="Bauer D."/>
            <person name="Andreopoulos W."/>
            <person name="Pangilinan J."/>
            <person name="LaButti K."/>
            <person name="Riley R."/>
            <person name="Lipzen A."/>
            <person name="Clum A."/>
            <person name="Drula E."/>
            <person name="Henrissat B."/>
            <person name="Kohler A."/>
            <person name="Grigoriev I.V."/>
            <person name="Martin F.M."/>
            <person name="Hacquard S."/>
        </authorList>
    </citation>
    <scope>NUCLEOTIDE SEQUENCE</scope>
    <source>
        <strain evidence="3">MPI-SDFR-AT-0117</strain>
    </source>
</reference>
<protein>
    <submittedName>
        <fullName evidence="3">Uncharacterized protein</fullName>
    </submittedName>
</protein>
<feature type="signal peptide" evidence="2">
    <location>
        <begin position="1"/>
        <end position="18"/>
    </location>
</feature>
<keyword evidence="1" id="KW-1133">Transmembrane helix</keyword>
<feature type="transmembrane region" description="Helical" evidence="1">
    <location>
        <begin position="192"/>
        <end position="216"/>
    </location>
</feature>
<evidence type="ECO:0000313" key="4">
    <source>
        <dbReference type="Proteomes" id="UP000770015"/>
    </source>
</evidence>
<evidence type="ECO:0000313" key="3">
    <source>
        <dbReference type="EMBL" id="KAH6672772.1"/>
    </source>
</evidence>
<dbReference type="Proteomes" id="UP000770015">
    <property type="component" value="Unassembled WGS sequence"/>
</dbReference>
<evidence type="ECO:0000256" key="2">
    <source>
        <dbReference type="SAM" id="SignalP"/>
    </source>
</evidence>
<feature type="chain" id="PRO_5040401982" evidence="2">
    <location>
        <begin position="19"/>
        <end position="249"/>
    </location>
</feature>
<accession>A0A9P8V484</accession>
<name>A0A9P8V484_9PEZI</name>
<gene>
    <name evidence="3" type="ORF">F5X68DRAFT_264736</name>
</gene>
<dbReference type="EMBL" id="JAGSXJ010000027">
    <property type="protein sequence ID" value="KAH6672772.1"/>
    <property type="molecule type" value="Genomic_DNA"/>
</dbReference>